<dbReference type="Proteomes" id="UP000290273">
    <property type="component" value="Unassembled WGS sequence"/>
</dbReference>
<accession>A0ABY0EQ13</accession>
<dbReference type="EMBL" id="QMAU01000026">
    <property type="protein sequence ID" value="RXI57031.1"/>
    <property type="molecule type" value="Genomic_DNA"/>
</dbReference>
<protein>
    <submittedName>
        <fullName evidence="1">Uncharacterized protein</fullName>
    </submittedName>
</protein>
<name>A0ABY0EQ13_CLOTA</name>
<comment type="caution">
    <text evidence="1">The sequence shown here is derived from an EMBL/GenBank/DDBJ whole genome shotgun (WGS) entry which is preliminary data.</text>
</comment>
<dbReference type="RefSeq" id="WP_039262225.1">
    <property type="nucleotide sequence ID" value="NZ_JSWD01000142.1"/>
</dbReference>
<evidence type="ECO:0000313" key="1">
    <source>
        <dbReference type="EMBL" id="RXI57031.1"/>
    </source>
</evidence>
<gene>
    <name evidence="1" type="ORF">DP131_06205</name>
</gene>
<reference evidence="1 2" key="1">
    <citation type="submission" date="2018-06" db="EMBL/GenBank/DDBJ databases">
        <title>Genome conservation of Clostridium tetani.</title>
        <authorList>
            <person name="Bruggemann H."/>
            <person name="Popoff M.R."/>
        </authorList>
    </citation>
    <scope>NUCLEOTIDE SEQUENCE [LARGE SCALE GENOMIC DNA]</scope>
    <source>
        <strain evidence="1 2">63.05</strain>
    </source>
</reference>
<sequence length="189" mass="22828">MDKQKFNNLDLMDQLEYVNKKLSDGESLREISKCLNMSKTTIRNRFKKIDYVFNKDKKQYIKDSDEYKKNINMLQVKPIENKEIKEDEYIYNTNVLTNVEAKEKLINIIDNYDNIEKMLKWFENQKNIIEVEEINIDTDKLVGTVKTTTVRLYDKVWEDFRKFMKGYPEYKSMDLVSMALVEYMSKYKK</sequence>
<proteinExistence type="predicted"/>
<organism evidence="1 2">
    <name type="scientific">Clostridium tetani</name>
    <dbReference type="NCBI Taxonomy" id="1513"/>
    <lineage>
        <taxon>Bacteria</taxon>
        <taxon>Bacillati</taxon>
        <taxon>Bacillota</taxon>
        <taxon>Clostridia</taxon>
        <taxon>Eubacteriales</taxon>
        <taxon>Clostridiaceae</taxon>
        <taxon>Clostridium</taxon>
    </lineage>
</organism>
<evidence type="ECO:0000313" key="2">
    <source>
        <dbReference type="Proteomes" id="UP000290273"/>
    </source>
</evidence>